<evidence type="ECO:0000259" key="5">
    <source>
        <dbReference type="SMART" id="SM00482"/>
    </source>
</evidence>
<dbReference type="SUPFAM" id="SSF53098">
    <property type="entry name" value="Ribonuclease H-like"/>
    <property type="match status" value="1"/>
</dbReference>
<evidence type="ECO:0000256" key="3">
    <source>
        <dbReference type="SAM" id="Coils"/>
    </source>
</evidence>
<dbReference type="Gene3D" id="3.30.70.370">
    <property type="match status" value="1"/>
</dbReference>
<keyword evidence="2" id="KW-1194">Viral DNA replication</keyword>
<sequence>MRYVVSNNTDLFGTSDKYGRMSVEKSLDILRSMKRIGFDTETTSLDCHSGNIRCIQFGNFDVQILVDTYTIDIQLYKELLESEDIQFIVVNGKFDAKYLHNHRICIMNMYDLFLNEQLIYLGYPSYPSASLQGLAHRYAGVSMDKSVRTEIASRGLTPEVIVYACDDVKYLLMIADKQEEELRRQDLCTAAAIEGMTIAPLSYMEWCGVIVSREKWMEKAEDDMRDLKESVEALNKAVIEYSLEHPSPGKILYFDPYSMSKEEQKEWVTNNVQDSNKTKKVKGKTVPVKRKRLKRRPDLDKVVKDGNLEYRKIAYERMSQYPYIYEDPQYDMFHESERYVCDINWSSSGQVIPLLEELGCDVMVEDKDSPTGFKKTCDAKKIKPQRYVHKIVDLYCKYKKLEKVVSTYGPKFLENIHPRTGRVYTNYHQLGTDTTRFSSTDPNLLNLPKNERTRSCFIPREGWLWISQDVKGEESVLMADASRDEAMISEFLEGSGDMHSLTGRMVFKELEGLSTADIKKYHSDLRDTAKKYEFLWNYLGGWTTLMQNFGLSEERAKELDNRYRSGFKGLIAWQNMRKEEVMRLGYVIINPKTGHRAHIYDFDDLCELKESFTEEFWNKYREIPKDRSGKKSPRDQEERDMVKKVRHYFKRKSEAEKFSVNYCIQGTGAQILRFALINMFRECRSRGWLYDKVEFYITPYDEVNVGASKDIVQEASDLLTKCMREAGDLFTSVLHIDVDVNIGDRWIH</sequence>
<dbReference type="InterPro" id="IPR043502">
    <property type="entry name" value="DNA/RNA_pol_sf"/>
</dbReference>
<dbReference type="GO" id="GO:0008408">
    <property type="term" value="F:3'-5' exonuclease activity"/>
    <property type="evidence" value="ECO:0007669"/>
    <property type="project" value="InterPro"/>
</dbReference>
<accession>A0A8S5QT03</accession>
<dbReference type="SMART" id="SM00474">
    <property type="entry name" value="35EXOc"/>
    <property type="match status" value="1"/>
</dbReference>
<name>A0A8S5QT03_9CAUD</name>
<dbReference type="SMART" id="SM00482">
    <property type="entry name" value="POLAc"/>
    <property type="match status" value="1"/>
</dbReference>
<dbReference type="Gene3D" id="1.20.1060.10">
    <property type="entry name" value="Taq DNA Polymerase, Chain T, domain 4"/>
    <property type="match status" value="1"/>
</dbReference>
<dbReference type="GO" id="GO:0039693">
    <property type="term" value="P:viral DNA genome replication"/>
    <property type="evidence" value="ECO:0007669"/>
    <property type="project" value="UniProtKB-KW"/>
</dbReference>
<keyword evidence="1" id="KW-0235">DNA replication</keyword>
<reference evidence="6" key="1">
    <citation type="journal article" date="2021" name="Proc. Natl. Acad. Sci. U.S.A.">
        <title>A Catalog of Tens of Thousands of Viruses from Human Metagenomes Reveals Hidden Associations with Chronic Diseases.</title>
        <authorList>
            <person name="Tisza M.J."/>
            <person name="Buck C.B."/>
        </authorList>
    </citation>
    <scope>NUCLEOTIDE SEQUENCE</scope>
    <source>
        <strain evidence="6">CtDAq1</strain>
    </source>
</reference>
<dbReference type="Gene3D" id="1.10.150.20">
    <property type="entry name" value="5' to 3' exonuclease, C-terminal subdomain"/>
    <property type="match status" value="1"/>
</dbReference>
<dbReference type="Pfam" id="PF01612">
    <property type="entry name" value="DNA_pol_A_exo1"/>
    <property type="match status" value="1"/>
</dbReference>
<dbReference type="Pfam" id="PF00476">
    <property type="entry name" value="DNA_pol_A"/>
    <property type="match status" value="1"/>
</dbReference>
<dbReference type="Gene3D" id="3.30.420.10">
    <property type="entry name" value="Ribonuclease H-like superfamily/Ribonuclease H"/>
    <property type="match status" value="1"/>
</dbReference>
<dbReference type="EMBL" id="BK015733">
    <property type="protein sequence ID" value="DAE22415.1"/>
    <property type="molecule type" value="Genomic_DNA"/>
</dbReference>
<dbReference type="InterPro" id="IPR001098">
    <property type="entry name" value="DNA-dir_DNA_pol_A_palm_dom"/>
</dbReference>
<dbReference type="InterPro" id="IPR002298">
    <property type="entry name" value="DNA_polymerase_A"/>
</dbReference>
<organism evidence="6">
    <name type="scientific">CrAss-like virus sp. ctDAq1</name>
    <dbReference type="NCBI Taxonomy" id="2826822"/>
    <lineage>
        <taxon>Viruses</taxon>
        <taxon>Duplodnaviria</taxon>
        <taxon>Heunggongvirae</taxon>
        <taxon>Uroviricota</taxon>
        <taxon>Caudoviricetes</taxon>
        <taxon>Crassvirales</taxon>
    </lineage>
</organism>
<dbReference type="PANTHER" id="PTHR10133">
    <property type="entry name" value="DNA POLYMERASE I"/>
    <property type="match status" value="1"/>
</dbReference>
<dbReference type="PRINTS" id="PR00868">
    <property type="entry name" value="DNAPOLI"/>
</dbReference>
<dbReference type="GO" id="GO:0003887">
    <property type="term" value="F:DNA-directed DNA polymerase activity"/>
    <property type="evidence" value="ECO:0007669"/>
    <property type="project" value="InterPro"/>
</dbReference>
<dbReference type="GO" id="GO:0006261">
    <property type="term" value="P:DNA-templated DNA replication"/>
    <property type="evidence" value="ECO:0007669"/>
    <property type="project" value="InterPro"/>
</dbReference>
<evidence type="ECO:0000259" key="4">
    <source>
        <dbReference type="SMART" id="SM00474"/>
    </source>
</evidence>
<dbReference type="InterPro" id="IPR012337">
    <property type="entry name" value="RNaseH-like_sf"/>
</dbReference>
<dbReference type="InterPro" id="IPR036397">
    <property type="entry name" value="RNaseH_sf"/>
</dbReference>
<dbReference type="SUPFAM" id="SSF56672">
    <property type="entry name" value="DNA/RNA polymerases"/>
    <property type="match status" value="1"/>
</dbReference>
<protein>
    <submittedName>
        <fullName evidence="6">Prex DNA polymerase</fullName>
    </submittedName>
</protein>
<evidence type="ECO:0000256" key="1">
    <source>
        <dbReference type="ARBA" id="ARBA00022705"/>
    </source>
</evidence>
<evidence type="ECO:0000256" key="2">
    <source>
        <dbReference type="ARBA" id="ARBA00023109"/>
    </source>
</evidence>
<dbReference type="PANTHER" id="PTHR10133:SF27">
    <property type="entry name" value="DNA POLYMERASE NU"/>
    <property type="match status" value="1"/>
</dbReference>
<feature type="domain" description="3'-5' exonuclease" evidence="4">
    <location>
        <begin position="16"/>
        <end position="183"/>
    </location>
</feature>
<dbReference type="GO" id="GO:0006302">
    <property type="term" value="P:double-strand break repair"/>
    <property type="evidence" value="ECO:0007669"/>
    <property type="project" value="TreeGrafter"/>
</dbReference>
<keyword evidence="3" id="KW-0175">Coiled coil</keyword>
<proteinExistence type="predicted"/>
<dbReference type="GO" id="GO:0003677">
    <property type="term" value="F:DNA binding"/>
    <property type="evidence" value="ECO:0007669"/>
    <property type="project" value="InterPro"/>
</dbReference>
<feature type="coiled-coil region" evidence="3">
    <location>
        <begin position="217"/>
        <end position="244"/>
    </location>
</feature>
<dbReference type="InterPro" id="IPR002562">
    <property type="entry name" value="3'-5'_exonuclease_dom"/>
</dbReference>
<feature type="domain" description="DNA-directed DNA polymerase family A palm" evidence="5">
    <location>
        <begin position="450"/>
        <end position="711"/>
    </location>
</feature>
<evidence type="ECO:0000313" key="6">
    <source>
        <dbReference type="EMBL" id="DAE22415.1"/>
    </source>
</evidence>